<dbReference type="PROSITE" id="PS51257">
    <property type="entry name" value="PROKAR_LIPOPROTEIN"/>
    <property type="match status" value="1"/>
</dbReference>
<name>A0A0P7AZB9_9FLAO</name>
<dbReference type="InterPro" id="IPR024079">
    <property type="entry name" value="MetalloPept_cat_dom_sf"/>
</dbReference>
<dbReference type="Proteomes" id="UP000050280">
    <property type="component" value="Unassembled WGS sequence"/>
</dbReference>
<comment type="caution">
    <text evidence="1">The sequence shown here is derived from an EMBL/GenBank/DDBJ whole genome shotgun (WGS) entry which is preliminary data.</text>
</comment>
<dbReference type="STRING" id="1300341.I595_501"/>
<protein>
    <recommendedName>
        <fullName evidence="3">Dual-action HEIGH metallo-peptidase</fullName>
    </recommendedName>
</protein>
<evidence type="ECO:0000313" key="1">
    <source>
        <dbReference type="EMBL" id="KPM33598.1"/>
    </source>
</evidence>
<dbReference type="Gene3D" id="3.40.390.10">
    <property type="entry name" value="Collagenase (Catalytic Domain)"/>
    <property type="match status" value="1"/>
</dbReference>
<proteinExistence type="predicted"/>
<dbReference type="GO" id="GO:0008237">
    <property type="term" value="F:metallopeptidase activity"/>
    <property type="evidence" value="ECO:0007669"/>
    <property type="project" value="InterPro"/>
</dbReference>
<reference evidence="1 2" key="1">
    <citation type="submission" date="2015-09" db="EMBL/GenBank/DDBJ databases">
        <title>Genome sequence of the marine flavobacterium Croceitalea dokdonensis DOKDO 023 that contains proton- and sodium-pumping rhodopsins.</title>
        <authorList>
            <person name="Kwon S.-K."/>
            <person name="Lee H.K."/>
            <person name="Kwak M.-J."/>
            <person name="Kim J.F."/>
        </authorList>
    </citation>
    <scope>NUCLEOTIDE SEQUENCE [LARGE SCALE GENOMIC DNA]</scope>
    <source>
        <strain evidence="1 2">DOKDO 023</strain>
    </source>
</reference>
<gene>
    <name evidence="1" type="ORF">I595_501</name>
</gene>
<dbReference type="AlphaFoldDB" id="A0A0P7AZB9"/>
<evidence type="ECO:0000313" key="2">
    <source>
        <dbReference type="Proteomes" id="UP000050280"/>
    </source>
</evidence>
<evidence type="ECO:0008006" key="3">
    <source>
        <dbReference type="Google" id="ProtNLM"/>
    </source>
</evidence>
<keyword evidence="2" id="KW-1185">Reference proteome</keyword>
<dbReference type="OrthoDB" id="1439291at2"/>
<dbReference type="EMBL" id="LDJX01000001">
    <property type="protein sequence ID" value="KPM33598.1"/>
    <property type="molecule type" value="Genomic_DNA"/>
</dbReference>
<dbReference type="SUPFAM" id="SSF55486">
    <property type="entry name" value="Metalloproteases ('zincins'), catalytic domain"/>
    <property type="match status" value="1"/>
</dbReference>
<sequence>MRLRTLWVVALIVLVSCSEDNEDAIRTELTSEEVDFIAEYEYVTFKLDPTSFGAPLSEKWANEVRVFLDGGITPAYQNEIVQELNAINTWLTDGTNVRLANSLADADVHLYLGPSSEIENLWPDFFGIVSNSSFSGYASYSFNANYQITTGRIWVRTNGMPIFRHELGHILGFGHGSQTYCGSESANTRSFMCSGLAPNYSDFDRAIIQTLYHPDITVGNSFPELQPTIETLLLSGEITI</sequence>
<dbReference type="RefSeq" id="WP_054557760.1">
    <property type="nucleotide sequence ID" value="NZ_LDJX01000001.1"/>
</dbReference>
<accession>A0A0P7AZB9</accession>
<organism evidence="1 2">
    <name type="scientific">Croceitalea dokdonensis DOKDO 023</name>
    <dbReference type="NCBI Taxonomy" id="1300341"/>
    <lineage>
        <taxon>Bacteria</taxon>
        <taxon>Pseudomonadati</taxon>
        <taxon>Bacteroidota</taxon>
        <taxon>Flavobacteriia</taxon>
        <taxon>Flavobacteriales</taxon>
        <taxon>Flavobacteriaceae</taxon>
        <taxon>Croceitalea</taxon>
    </lineage>
</organism>